<organism evidence="2 3">
    <name type="scientific">Chryseobacterium gallinarum</name>
    <dbReference type="NCBI Taxonomy" id="1324352"/>
    <lineage>
        <taxon>Bacteria</taxon>
        <taxon>Pseudomonadati</taxon>
        <taxon>Bacteroidota</taxon>
        <taxon>Flavobacteriia</taxon>
        <taxon>Flavobacteriales</taxon>
        <taxon>Weeksellaceae</taxon>
        <taxon>Chryseobacterium group</taxon>
        <taxon>Chryseobacterium</taxon>
    </lineage>
</organism>
<dbReference type="PATRIC" id="fig|1324352.5.peg.434"/>
<dbReference type="EMBL" id="CP009928">
    <property type="protein sequence ID" value="AKK71577.1"/>
    <property type="molecule type" value="Genomic_DNA"/>
</dbReference>
<sequence length="245" mass="28525">MKYYKINFTLNTKLRGNDNFIKDYKLKIPTGKLFWEEPKFIGNVYNEKIDFEPYLVDIELFANSKITDLIMDGGVVSSKLILSGKLKSIIEKYRKTGIQFFNINIIKKNETYNDYWLLNLYELNQEYIDFANSKIVYSKKKVGGGTEQVILKINSLRDFEDYVHKAKEKLEIITIEKLALYENIIVEDFFALKYVTGGLGYYVSEKLKNDIEQAGCTGIEFQPSELSYNEWVIPGGVREQIYGKI</sequence>
<dbReference type="AlphaFoldDB" id="A0A0G3M3J0"/>
<name>A0A0G3M3J0_CHRGL</name>
<proteinExistence type="predicted"/>
<evidence type="ECO:0000313" key="2">
    <source>
        <dbReference type="EMBL" id="AKK71577.1"/>
    </source>
</evidence>
<dbReference type="OrthoDB" id="824604at2"/>
<protein>
    <recommendedName>
        <fullName evidence="1">Immunity MXAN-0049 protein domain-containing protein</fullName>
    </recommendedName>
</protein>
<dbReference type="RefSeq" id="WP_053326912.1">
    <property type="nucleotide sequence ID" value="NZ_CP009928.1"/>
</dbReference>
<evidence type="ECO:0000313" key="3">
    <source>
        <dbReference type="Proteomes" id="UP000035213"/>
    </source>
</evidence>
<reference evidence="2 3" key="1">
    <citation type="submission" date="2014-11" db="EMBL/GenBank/DDBJ databases">
        <authorList>
            <person name="Park G.-S."/>
            <person name="Hong S.-J."/>
            <person name="Jung B.K."/>
            <person name="Khan A.R."/>
            <person name="Kwak Y."/>
            <person name="Shin J.-H."/>
        </authorList>
    </citation>
    <scope>NUCLEOTIDE SEQUENCE [LARGE SCALE GENOMIC DNA]</scope>
    <source>
        <strain evidence="2 3">DSM 27622</strain>
    </source>
</reference>
<dbReference type="InterPro" id="IPR012433">
    <property type="entry name" value="Imm11"/>
</dbReference>
<accession>A0A0G3M3J0</accession>
<dbReference type="Pfam" id="PF07791">
    <property type="entry name" value="Imm11"/>
    <property type="match status" value="1"/>
</dbReference>
<dbReference type="KEGG" id="cgn:OK18_02015"/>
<gene>
    <name evidence="2" type="ORF">OK18_02015</name>
</gene>
<feature type="domain" description="Immunity MXAN-0049 protein" evidence="1">
    <location>
        <begin position="3"/>
        <end position="223"/>
    </location>
</feature>
<dbReference type="Proteomes" id="UP000035213">
    <property type="component" value="Chromosome"/>
</dbReference>
<evidence type="ECO:0000259" key="1">
    <source>
        <dbReference type="Pfam" id="PF07791"/>
    </source>
</evidence>